<feature type="compositionally biased region" description="Basic and acidic residues" evidence="1">
    <location>
        <begin position="26"/>
        <end position="35"/>
    </location>
</feature>
<feature type="region of interest" description="Disordered" evidence="1">
    <location>
        <begin position="26"/>
        <end position="61"/>
    </location>
</feature>
<dbReference type="EMBL" id="HBUE01027442">
    <property type="protein sequence ID" value="CAG6454836.1"/>
    <property type="molecule type" value="Transcribed_RNA"/>
</dbReference>
<evidence type="ECO:0000313" key="2">
    <source>
        <dbReference type="EMBL" id="CAG6454838.1"/>
    </source>
</evidence>
<protein>
    <submittedName>
        <fullName evidence="2">(northern house mosquito) hypothetical protein</fullName>
    </submittedName>
</protein>
<accession>A0A8D8AD70</accession>
<name>A0A8D8AD70_CULPI</name>
<proteinExistence type="predicted"/>
<sequence length="105" mass="11511">MYRRRPVSTGAVLPIDRLLLVRARGHGQEHSRHVDQGQATPVRRLSGRWRSSDAGLPGRQEAGVSAGFEGLFEAADCEQLGHGCKQHQVGHGRREDRHAQLCPAG</sequence>
<dbReference type="EMBL" id="HBUE01027444">
    <property type="protein sequence ID" value="CAG6454838.1"/>
    <property type="molecule type" value="Transcribed_RNA"/>
</dbReference>
<organism evidence="2">
    <name type="scientific">Culex pipiens</name>
    <name type="common">House mosquito</name>
    <dbReference type="NCBI Taxonomy" id="7175"/>
    <lineage>
        <taxon>Eukaryota</taxon>
        <taxon>Metazoa</taxon>
        <taxon>Ecdysozoa</taxon>
        <taxon>Arthropoda</taxon>
        <taxon>Hexapoda</taxon>
        <taxon>Insecta</taxon>
        <taxon>Pterygota</taxon>
        <taxon>Neoptera</taxon>
        <taxon>Endopterygota</taxon>
        <taxon>Diptera</taxon>
        <taxon>Nematocera</taxon>
        <taxon>Culicoidea</taxon>
        <taxon>Culicidae</taxon>
        <taxon>Culicinae</taxon>
        <taxon>Culicini</taxon>
        <taxon>Culex</taxon>
        <taxon>Culex</taxon>
    </lineage>
</organism>
<evidence type="ECO:0000256" key="1">
    <source>
        <dbReference type="SAM" id="MobiDB-lite"/>
    </source>
</evidence>
<dbReference type="AlphaFoldDB" id="A0A8D8AD70"/>
<reference evidence="2" key="1">
    <citation type="submission" date="2021-05" db="EMBL/GenBank/DDBJ databases">
        <authorList>
            <person name="Alioto T."/>
            <person name="Alioto T."/>
            <person name="Gomez Garrido J."/>
        </authorList>
    </citation>
    <scope>NUCLEOTIDE SEQUENCE</scope>
</reference>